<dbReference type="PROSITE" id="PS50075">
    <property type="entry name" value="CARRIER"/>
    <property type="match status" value="1"/>
</dbReference>
<dbReference type="InterPro" id="IPR006162">
    <property type="entry name" value="Ppantetheine_attach_site"/>
</dbReference>
<feature type="domain" description="Carrier" evidence="3">
    <location>
        <begin position="1"/>
        <end position="75"/>
    </location>
</feature>
<name>A0ABR7L577_9PSEU</name>
<accession>A0ABR7L577</accession>
<sequence length="86" mass="9691">MDRDIFDVVDKLFRQRLQLPELDPDRRLVDYGLDSVRSVDLIVEMEDRFDVSISDEQAGSMVTLRDVVATVTAALTVSVGQGHPEK</sequence>
<dbReference type="PROSITE" id="PS00012">
    <property type="entry name" value="PHOSPHOPANTETHEINE"/>
    <property type="match status" value="1"/>
</dbReference>
<gene>
    <name evidence="4" type="ORF">GPZ80_09930</name>
</gene>
<keyword evidence="5" id="KW-1185">Reference proteome</keyword>
<keyword evidence="1" id="KW-0596">Phosphopantetheine</keyword>
<evidence type="ECO:0000256" key="1">
    <source>
        <dbReference type="ARBA" id="ARBA00022450"/>
    </source>
</evidence>
<evidence type="ECO:0000256" key="2">
    <source>
        <dbReference type="ARBA" id="ARBA00022553"/>
    </source>
</evidence>
<dbReference type="Gene3D" id="1.10.1200.10">
    <property type="entry name" value="ACP-like"/>
    <property type="match status" value="1"/>
</dbReference>
<protein>
    <submittedName>
        <fullName evidence="4">Acyl carrier protein</fullName>
    </submittedName>
</protein>
<dbReference type="EMBL" id="JABVED010000004">
    <property type="protein sequence ID" value="MBC6447487.1"/>
    <property type="molecule type" value="Genomic_DNA"/>
</dbReference>
<comment type="caution">
    <text evidence="4">The sequence shown here is derived from an EMBL/GenBank/DDBJ whole genome shotgun (WGS) entry which is preliminary data.</text>
</comment>
<dbReference type="RefSeq" id="WP_187220001.1">
    <property type="nucleotide sequence ID" value="NZ_JABVED010000004.1"/>
</dbReference>
<dbReference type="SUPFAM" id="SSF47336">
    <property type="entry name" value="ACP-like"/>
    <property type="match status" value="1"/>
</dbReference>
<dbReference type="InterPro" id="IPR036736">
    <property type="entry name" value="ACP-like_sf"/>
</dbReference>
<dbReference type="Proteomes" id="UP000734823">
    <property type="component" value="Unassembled WGS sequence"/>
</dbReference>
<evidence type="ECO:0000313" key="4">
    <source>
        <dbReference type="EMBL" id="MBC6447487.1"/>
    </source>
</evidence>
<proteinExistence type="predicted"/>
<reference evidence="4 5" key="1">
    <citation type="submission" date="2020-06" db="EMBL/GenBank/DDBJ databases">
        <title>Actinokineospora xiongansis sp. nov., isolated from soil of Baiyangdian.</title>
        <authorList>
            <person name="Zhang X."/>
        </authorList>
    </citation>
    <scope>NUCLEOTIDE SEQUENCE [LARGE SCALE GENOMIC DNA]</scope>
    <source>
        <strain evidence="4 5">HBU206404</strain>
    </source>
</reference>
<evidence type="ECO:0000259" key="3">
    <source>
        <dbReference type="PROSITE" id="PS50075"/>
    </source>
</evidence>
<keyword evidence="2" id="KW-0597">Phosphoprotein</keyword>
<organism evidence="4 5">
    <name type="scientific">Actinokineospora xionganensis</name>
    <dbReference type="NCBI Taxonomy" id="2684470"/>
    <lineage>
        <taxon>Bacteria</taxon>
        <taxon>Bacillati</taxon>
        <taxon>Actinomycetota</taxon>
        <taxon>Actinomycetes</taxon>
        <taxon>Pseudonocardiales</taxon>
        <taxon>Pseudonocardiaceae</taxon>
        <taxon>Actinokineospora</taxon>
    </lineage>
</organism>
<dbReference type="Pfam" id="PF00550">
    <property type="entry name" value="PP-binding"/>
    <property type="match status" value="1"/>
</dbReference>
<evidence type="ECO:0000313" key="5">
    <source>
        <dbReference type="Proteomes" id="UP000734823"/>
    </source>
</evidence>
<dbReference type="InterPro" id="IPR009081">
    <property type="entry name" value="PP-bd_ACP"/>
</dbReference>